<feature type="compositionally biased region" description="Polar residues" evidence="1">
    <location>
        <begin position="166"/>
        <end position="187"/>
    </location>
</feature>
<proteinExistence type="predicted"/>
<sequence length="481" mass="53279">MPPSPIDKLKALAKKKKPARQPSFEERAADHDDFKDWTANERELWLARSVGLPQNVRIKSPSPPARPDDEEENDVAIESGSDNEAPSMMYKKPRAARSGPLQMATEGTSSRSRQASASSTRSSSPVTASSSPDLLRRISSTLPTIAERPVTPPSGPRYIHRKHTAKGTQWSLHSRSPSGGTPNTEGSSIGRANRDRSLSVDREGLQDVETPDRFPEQATPEEIDMSRSMVFRKGRLVRTSSDKSLPNTTARGSLASKGQHKRSRDRVLQGNEEEFADPNDSSDRNIAFASSRHAPTEGKSSKATELRKKRLPTVVPGPEIQSRPRSTHADTLLALTGEGPPLSPARPSFEPSTITPEDHHVYRQLRLGFAHSMIFERAGAMLTSLYKDPDWPADVPKVLTAEQHSSIVWAREASKLFRSQAQTHQVYRKFHENGNDILFRAKNDLVETNGDMGEIRERVDDWENVDQAEGVQEIKLVKGSG</sequence>
<dbReference type="EMBL" id="JAWDJX010000109">
    <property type="protein sequence ID" value="KAK3046191.1"/>
    <property type="molecule type" value="Genomic_DNA"/>
</dbReference>
<protein>
    <submittedName>
        <fullName evidence="2">Uncharacterized protein</fullName>
    </submittedName>
</protein>
<feature type="compositionally biased region" description="Basic and acidic residues" evidence="1">
    <location>
        <begin position="192"/>
        <end position="215"/>
    </location>
</feature>
<evidence type="ECO:0000256" key="1">
    <source>
        <dbReference type="SAM" id="MobiDB-lite"/>
    </source>
</evidence>
<feature type="region of interest" description="Disordered" evidence="1">
    <location>
        <begin position="1"/>
        <end position="36"/>
    </location>
</feature>
<dbReference type="AlphaFoldDB" id="A0AAJ0G6X0"/>
<reference evidence="2" key="1">
    <citation type="submission" date="2023-04" db="EMBL/GenBank/DDBJ databases">
        <title>Black Yeasts Isolated from many extreme environments.</title>
        <authorList>
            <person name="Coleine C."/>
            <person name="Stajich J.E."/>
            <person name="Selbmann L."/>
        </authorList>
    </citation>
    <scope>NUCLEOTIDE SEQUENCE</scope>
    <source>
        <strain evidence="2">CCFEE 5312</strain>
    </source>
</reference>
<comment type="caution">
    <text evidence="2">The sequence shown here is derived from an EMBL/GenBank/DDBJ whole genome shotgun (WGS) entry which is preliminary data.</text>
</comment>
<evidence type="ECO:0000313" key="2">
    <source>
        <dbReference type="EMBL" id="KAK3046191.1"/>
    </source>
</evidence>
<name>A0AAJ0G6X0_9PEZI</name>
<feature type="compositionally biased region" description="Polar residues" evidence="1">
    <location>
        <begin position="238"/>
        <end position="251"/>
    </location>
</feature>
<accession>A0AAJ0G6X0</accession>
<evidence type="ECO:0000313" key="3">
    <source>
        <dbReference type="Proteomes" id="UP001271007"/>
    </source>
</evidence>
<gene>
    <name evidence="2" type="ORF">LTR09_012313</name>
</gene>
<feature type="compositionally biased region" description="Basic and acidic residues" evidence="1">
    <location>
        <begin position="23"/>
        <end position="36"/>
    </location>
</feature>
<organism evidence="2 3">
    <name type="scientific">Extremus antarcticus</name>
    <dbReference type="NCBI Taxonomy" id="702011"/>
    <lineage>
        <taxon>Eukaryota</taxon>
        <taxon>Fungi</taxon>
        <taxon>Dikarya</taxon>
        <taxon>Ascomycota</taxon>
        <taxon>Pezizomycotina</taxon>
        <taxon>Dothideomycetes</taxon>
        <taxon>Dothideomycetidae</taxon>
        <taxon>Mycosphaerellales</taxon>
        <taxon>Extremaceae</taxon>
        <taxon>Extremus</taxon>
    </lineage>
</organism>
<feature type="region of interest" description="Disordered" evidence="1">
    <location>
        <begin position="48"/>
        <end position="285"/>
    </location>
</feature>
<keyword evidence="3" id="KW-1185">Reference proteome</keyword>
<dbReference type="Proteomes" id="UP001271007">
    <property type="component" value="Unassembled WGS sequence"/>
</dbReference>
<feature type="compositionally biased region" description="Low complexity" evidence="1">
    <location>
        <begin position="108"/>
        <end position="131"/>
    </location>
</feature>